<dbReference type="Pfam" id="PF02049">
    <property type="entry name" value="FliE"/>
    <property type="match status" value="1"/>
</dbReference>
<evidence type="ECO:0000256" key="5">
    <source>
        <dbReference type="HAMAP-Rule" id="MF_00724"/>
    </source>
</evidence>
<keyword evidence="7" id="KW-0969">Cilium</keyword>
<dbReference type="InterPro" id="IPR001624">
    <property type="entry name" value="FliE"/>
</dbReference>
<dbReference type="Proteomes" id="UP000267077">
    <property type="component" value="Unassembled WGS sequence"/>
</dbReference>
<sequence length="117" mass="11954">MSQIDVNSVLSQLRAMSAQAAGTASVASVASTALAPSAAGAAPNVDFGSLFKQSIGAIAGQQNEAQSQVNAFERGDPGSDIVKTSIAGQKADLAFRGLVEVRNKLVDAYTNIMNMPV</sequence>
<evidence type="ECO:0000256" key="4">
    <source>
        <dbReference type="ARBA" id="ARBA00023143"/>
    </source>
</evidence>
<keyword evidence="7" id="KW-0966">Cell projection</keyword>
<keyword evidence="4 5" id="KW-0975">Bacterial flagellum</keyword>
<dbReference type="AlphaFoldDB" id="A0A3S0RD83"/>
<comment type="caution">
    <text evidence="7">The sequence shown here is derived from an EMBL/GenBank/DDBJ whole genome shotgun (WGS) entry which is preliminary data.</text>
</comment>
<dbReference type="OrthoDB" id="8909229at2"/>
<dbReference type="GO" id="GO:0071973">
    <property type="term" value="P:bacterial-type flagellum-dependent cell motility"/>
    <property type="evidence" value="ECO:0007669"/>
    <property type="project" value="InterPro"/>
</dbReference>
<keyword evidence="8" id="KW-1185">Reference proteome</keyword>
<evidence type="ECO:0000256" key="2">
    <source>
        <dbReference type="ARBA" id="ARBA00009272"/>
    </source>
</evidence>
<feature type="signal peptide" evidence="6">
    <location>
        <begin position="1"/>
        <end position="20"/>
    </location>
</feature>
<dbReference type="GO" id="GO:0005198">
    <property type="term" value="F:structural molecule activity"/>
    <property type="evidence" value="ECO:0007669"/>
    <property type="project" value="UniProtKB-UniRule"/>
</dbReference>
<dbReference type="NCBIfam" id="TIGR00205">
    <property type="entry name" value="fliE"/>
    <property type="match status" value="1"/>
</dbReference>
<dbReference type="PANTHER" id="PTHR34653">
    <property type="match status" value="1"/>
</dbReference>
<gene>
    <name evidence="5 7" type="primary">fliE</name>
    <name evidence="7" type="ORF">EKH79_11190</name>
</gene>
<evidence type="ECO:0000313" key="7">
    <source>
        <dbReference type="EMBL" id="RUL62977.1"/>
    </source>
</evidence>
<dbReference type="EMBL" id="RYZR01000006">
    <property type="protein sequence ID" value="RUL62977.1"/>
    <property type="molecule type" value="Genomic_DNA"/>
</dbReference>
<protein>
    <recommendedName>
        <fullName evidence="3 5">Flagellar hook-basal body complex protein FliE</fullName>
    </recommendedName>
</protein>
<keyword evidence="6" id="KW-0732">Signal</keyword>
<feature type="chain" id="PRO_5018793818" description="Flagellar hook-basal body complex protein FliE" evidence="6">
    <location>
        <begin position="21"/>
        <end position="117"/>
    </location>
</feature>
<proteinExistence type="inferred from homology"/>
<evidence type="ECO:0000256" key="3">
    <source>
        <dbReference type="ARBA" id="ARBA00018024"/>
    </source>
</evidence>
<name>A0A3S0RD83_9GAMM</name>
<comment type="subcellular location">
    <subcellularLocation>
        <location evidence="1 5">Bacterial flagellum basal body</location>
    </subcellularLocation>
</comment>
<dbReference type="PANTHER" id="PTHR34653:SF1">
    <property type="entry name" value="FLAGELLAR HOOK-BASAL BODY COMPLEX PROTEIN FLIE"/>
    <property type="match status" value="1"/>
</dbReference>
<evidence type="ECO:0000256" key="1">
    <source>
        <dbReference type="ARBA" id="ARBA00004117"/>
    </source>
</evidence>
<dbReference type="GO" id="GO:0009425">
    <property type="term" value="C:bacterial-type flagellum basal body"/>
    <property type="evidence" value="ECO:0007669"/>
    <property type="project" value="UniProtKB-SubCell"/>
</dbReference>
<dbReference type="GO" id="GO:0003774">
    <property type="term" value="F:cytoskeletal motor activity"/>
    <property type="evidence" value="ECO:0007669"/>
    <property type="project" value="InterPro"/>
</dbReference>
<evidence type="ECO:0000256" key="6">
    <source>
        <dbReference type="SAM" id="SignalP"/>
    </source>
</evidence>
<accession>A0A3S0RD83</accession>
<comment type="similarity">
    <text evidence="2 5">Belongs to the FliE family.</text>
</comment>
<keyword evidence="7" id="KW-0282">Flagellum</keyword>
<dbReference type="RefSeq" id="WP_126673915.1">
    <property type="nucleotide sequence ID" value="NZ_RYZR01000006.1"/>
</dbReference>
<organism evidence="7 8">
    <name type="scientific">Dyella dinghuensis</name>
    <dbReference type="NCBI Taxonomy" id="1920169"/>
    <lineage>
        <taxon>Bacteria</taxon>
        <taxon>Pseudomonadati</taxon>
        <taxon>Pseudomonadota</taxon>
        <taxon>Gammaproteobacteria</taxon>
        <taxon>Lysobacterales</taxon>
        <taxon>Rhodanobacteraceae</taxon>
        <taxon>Dyella</taxon>
    </lineage>
</organism>
<reference evidence="7 8" key="1">
    <citation type="submission" date="2018-12" db="EMBL/GenBank/DDBJ databases">
        <title>Dyella dinghuensis sp. nov. DHOA06 and Dyella choica sp. nov. 4M-K27, isolated from forest soil.</title>
        <authorList>
            <person name="Qiu L.-H."/>
            <person name="Gao Z.-H."/>
        </authorList>
    </citation>
    <scope>NUCLEOTIDE SEQUENCE [LARGE SCALE GENOMIC DNA]</scope>
    <source>
        <strain evidence="7 8">DHOA06</strain>
    </source>
</reference>
<evidence type="ECO:0000313" key="8">
    <source>
        <dbReference type="Proteomes" id="UP000267077"/>
    </source>
</evidence>
<dbReference type="HAMAP" id="MF_00724">
    <property type="entry name" value="FliE"/>
    <property type="match status" value="1"/>
</dbReference>